<dbReference type="RefSeq" id="WP_243798563.1">
    <property type="nucleotide sequence ID" value="NZ_CP094669.1"/>
</dbReference>
<dbReference type="PANTHER" id="PTHR34386">
    <property type="entry name" value="GLUTAREDOXIN"/>
    <property type="match status" value="1"/>
</dbReference>
<dbReference type="Pfam" id="PF04784">
    <property type="entry name" value="DUF547"/>
    <property type="match status" value="1"/>
</dbReference>
<dbReference type="PANTHER" id="PTHR34386:SF1">
    <property type="entry name" value="GLUTAREDOXIN-LIKE PROTEIN NRDH"/>
    <property type="match status" value="1"/>
</dbReference>
<name>A0ABY4D198_9BACT</name>
<proteinExistence type="predicted"/>
<organism evidence="3 4">
    <name type="scientific">Hymenobacter tibetensis</name>
    <dbReference type="NCBI Taxonomy" id="497967"/>
    <lineage>
        <taxon>Bacteria</taxon>
        <taxon>Pseudomonadati</taxon>
        <taxon>Bacteroidota</taxon>
        <taxon>Cytophagia</taxon>
        <taxon>Cytophagales</taxon>
        <taxon>Hymenobacteraceae</taxon>
        <taxon>Hymenobacter</taxon>
    </lineage>
</organism>
<evidence type="ECO:0000259" key="2">
    <source>
        <dbReference type="Pfam" id="PF04784"/>
    </source>
</evidence>
<keyword evidence="1" id="KW-0732">Signal</keyword>
<dbReference type="Proteomes" id="UP000831113">
    <property type="component" value="Chromosome"/>
</dbReference>
<evidence type="ECO:0000313" key="3">
    <source>
        <dbReference type="EMBL" id="UOG74891.1"/>
    </source>
</evidence>
<accession>A0ABY4D198</accession>
<dbReference type="InterPro" id="IPR051548">
    <property type="entry name" value="Grx-like_ET"/>
</dbReference>
<feature type="domain" description="DUF547" evidence="2">
    <location>
        <begin position="82"/>
        <end position="185"/>
    </location>
</feature>
<evidence type="ECO:0000313" key="4">
    <source>
        <dbReference type="Proteomes" id="UP000831113"/>
    </source>
</evidence>
<keyword evidence="4" id="KW-1185">Reference proteome</keyword>
<protein>
    <submittedName>
        <fullName evidence="3">DUF547 domain-containing protein</fullName>
    </submittedName>
</protein>
<evidence type="ECO:0000256" key="1">
    <source>
        <dbReference type="SAM" id="SignalP"/>
    </source>
</evidence>
<sequence length="259" mass="29530">MKHTYNFQTIWVRAALILVLFVSNLTVQAGGPPTSAQVTASTTAFLKRFVNKEGEVNYKAIQKDPKQLDALLDDIASFSMKGASQAELYAFYLNAYNILVIGEIVSNYPVTSVQDMPGFFDKTQMLIGGEKMTLDELEHNKLRKLYDDPRLHFALVCGTTSCPRLSREAYMGKELFVQLNAQTKRVLTDPAFVKVDAEGKTVKLPEIFKWYESDFGMSGKTGVAYVNQFRDDKRVPTWFAMDYYTYDWRLNDQKDDSKK</sequence>
<dbReference type="InterPro" id="IPR006869">
    <property type="entry name" value="DUF547"/>
</dbReference>
<reference evidence="3 4" key="1">
    <citation type="submission" date="2022-03" db="EMBL/GenBank/DDBJ databases">
        <title>Hymenobactersp. isolated from the air.</title>
        <authorList>
            <person name="Won M."/>
            <person name="Kwon S.-W."/>
        </authorList>
    </citation>
    <scope>NUCLEOTIDE SEQUENCE [LARGE SCALE GENOMIC DNA]</scope>
    <source>
        <strain evidence="3 4">KACC 21982</strain>
    </source>
</reference>
<dbReference type="EMBL" id="CP094669">
    <property type="protein sequence ID" value="UOG74891.1"/>
    <property type="molecule type" value="Genomic_DNA"/>
</dbReference>
<feature type="signal peptide" evidence="1">
    <location>
        <begin position="1"/>
        <end position="29"/>
    </location>
</feature>
<feature type="chain" id="PRO_5046525256" evidence="1">
    <location>
        <begin position="30"/>
        <end position="259"/>
    </location>
</feature>
<gene>
    <name evidence="3" type="ORF">MTX78_22595</name>
</gene>